<protein>
    <submittedName>
        <fullName evidence="1">Uncharacterized protein</fullName>
    </submittedName>
</protein>
<comment type="caution">
    <text evidence="1">The sequence shown here is derived from an EMBL/GenBank/DDBJ whole genome shotgun (WGS) entry which is preliminary data.</text>
</comment>
<name>A0ABQ7A733_BRACR</name>
<keyword evidence="2" id="KW-1185">Reference proteome</keyword>
<organism evidence="1 2">
    <name type="scientific">Brassica cretica</name>
    <name type="common">Mustard</name>
    <dbReference type="NCBI Taxonomy" id="69181"/>
    <lineage>
        <taxon>Eukaryota</taxon>
        <taxon>Viridiplantae</taxon>
        <taxon>Streptophyta</taxon>
        <taxon>Embryophyta</taxon>
        <taxon>Tracheophyta</taxon>
        <taxon>Spermatophyta</taxon>
        <taxon>Magnoliopsida</taxon>
        <taxon>eudicotyledons</taxon>
        <taxon>Gunneridae</taxon>
        <taxon>Pentapetalae</taxon>
        <taxon>rosids</taxon>
        <taxon>malvids</taxon>
        <taxon>Brassicales</taxon>
        <taxon>Brassicaceae</taxon>
        <taxon>Brassiceae</taxon>
        <taxon>Brassica</taxon>
    </lineage>
</organism>
<gene>
    <name evidence="1" type="ORF">DY000_02054334</name>
</gene>
<dbReference type="Proteomes" id="UP000266723">
    <property type="component" value="Unassembled WGS sequence"/>
</dbReference>
<evidence type="ECO:0000313" key="1">
    <source>
        <dbReference type="EMBL" id="KAF3493472.1"/>
    </source>
</evidence>
<evidence type="ECO:0000313" key="2">
    <source>
        <dbReference type="Proteomes" id="UP000266723"/>
    </source>
</evidence>
<accession>A0ABQ7A733</accession>
<dbReference type="EMBL" id="QGKV02002055">
    <property type="protein sequence ID" value="KAF3493472.1"/>
    <property type="molecule type" value="Genomic_DNA"/>
</dbReference>
<reference evidence="1 2" key="1">
    <citation type="journal article" date="2020" name="BMC Genomics">
        <title>Intraspecific diversification of the crop wild relative Brassica cretica Lam. using demographic model selection.</title>
        <authorList>
            <person name="Kioukis A."/>
            <person name="Michalopoulou V.A."/>
            <person name="Briers L."/>
            <person name="Pirintsos S."/>
            <person name="Studholme D.J."/>
            <person name="Pavlidis P."/>
            <person name="Sarris P.F."/>
        </authorList>
    </citation>
    <scope>NUCLEOTIDE SEQUENCE [LARGE SCALE GENOMIC DNA]</scope>
    <source>
        <strain evidence="2">cv. PFS-1207/04</strain>
    </source>
</reference>
<sequence length="71" mass="7889">MTTSVKVIYAVTTLRSFGVTPNSKVVVEFSARTVQEFSSLATTIHRVTTNYIGVLERILTSLNTLFSYLSQ</sequence>
<proteinExistence type="predicted"/>